<evidence type="ECO:0000313" key="1">
    <source>
        <dbReference type="EMBL" id="CCC95359.1"/>
    </source>
</evidence>
<sequence length="341" mass="37130">MTTSVIPAVGAGVPLRVLDCSLGAMAHALPRRWLTSDSCQSVARFALDIITGGIIMAGATETLVPLSLVDALHNTYDDNTPGEGPQNEMWGSMEKYRQFIIFAAPRDVPKLIRRFPQYKKVCLCAPSGPLASRMLFGKYFEEFYAEELNPALYTLADAGDYKCTVWLRSSLTCRYEGLYVPPIRVAETAARLLSCEVPGASGSCSCERVVLEEGVCGLTPRWLETAIKTASSCGIPINSIMLALCRGSVGSQSENYLLSKVITMGIGSVAASSVPAPVFPETDELLGIDDIHTFSLGWNDAYGGRVSAEELESTDDCVEYCAAVRERWLRWPLLTRSEEIS</sequence>
<dbReference type="EMBL" id="HE575324">
    <property type="protein sequence ID" value="CCC95359.1"/>
    <property type="molecule type" value="Genomic_DNA"/>
</dbReference>
<gene>
    <name evidence="1" type="ORF">TCIL3000_11_8060</name>
</gene>
<reference evidence="1" key="1">
    <citation type="journal article" date="2012" name="Proc. Natl. Acad. Sci. U.S.A.">
        <title>Antigenic diversity is generated by distinct evolutionary mechanisms in African trypanosome species.</title>
        <authorList>
            <person name="Jackson A.P."/>
            <person name="Berry A."/>
            <person name="Aslett M."/>
            <person name="Allison H.C."/>
            <person name="Burton P."/>
            <person name="Vavrova-Anderson J."/>
            <person name="Brown R."/>
            <person name="Browne H."/>
            <person name="Corton N."/>
            <person name="Hauser H."/>
            <person name="Gamble J."/>
            <person name="Gilderthorp R."/>
            <person name="Marcello L."/>
            <person name="McQuillan J."/>
            <person name="Otto T.D."/>
            <person name="Quail M.A."/>
            <person name="Sanders M.J."/>
            <person name="van Tonder A."/>
            <person name="Ginger M.L."/>
            <person name="Field M.C."/>
            <person name="Barry J.D."/>
            <person name="Hertz-Fowler C."/>
            <person name="Berriman M."/>
        </authorList>
    </citation>
    <scope>NUCLEOTIDE SEQUENCE</scope>
    <source>
        <strain evidence="1">IL3000</strain>
    </source>
</reference>
<dbReference type="AlphaFoldDB" id="G0V138"/>
<proteinExistence type="predicted"/>
<protein>
    <submittedName>
        <fullName evidence="1">Uncharacterized protein TCIL3000_11_8060</fullName>
    </submittedName>
</protein>
<dbReference type="VEuPathDB" id="TriTrypDB:TcIL3000.11.8060"/>
<name>G0V138_TRYCI</name>
<organism evidence="1">
    <name type="scientific">Trypanosoma congolense (strain IL3000)</name>
    <dbReference type="NCBI Taxonomy" id="1068625"/>
    <lineage>
        <taxon>Eukaryota</taxon>
        <taxon>Discoba</taxon>
        <taxon>Euglenozoa</taxon>
        <taxon>Kinetoplastea</taxon>
        <taxon>Metakinetoplastina</taxon>
        <taxon>Trypanosomatida</taxon>
        <taxon>Trypanosomatidae</taxon>
        <taxon>Trypanosoma</taxon>
        <taxon>Nannomonas</taxon>
    </lineage>
</organism>
<accession>G0V138</accession>